<dbReference type="InterPro" id="IPR011250">
    <property type="entry name" value="OMP/PagP_B-barrel"/>
</dbReference>
<dbReference type="Gene3D" id="2.40.160.20">
    <property type="match status" value="1"/>
</dbReference>
<dbReference type="Pfam" id="PF19573">
    <property type="entry name" value="DUF6089"/>
    <property type="match status" value="1"/>
</dbReference>
<organism evidence="2">
    <name type="scientific">bioreactor metagenome</name>
    <dbReference type="NCBI Taxonomy" id="1076179"/>
    <lineage>
        <taxon>unclassified sequences</taxon>
        <taxon>metagenomes</taxon>
        <taxon>ecological metagenomes</taxon>
    </lineage>
</organism>
<dbReference type="AlphaFoldDB" id="A0A644YBR1"/>
<proteinExistence type="predicted"/>
<comment type="caution">
    <text evidence="2">The sequence shown here is derived from an EMBL/GenBank/DDBJ whole genome shotgun (WGS) entry which is preliminary data.</text>
</comment>
<name>A0A644YBR1_9ZZZZ</name>
<gene>
    <name evidence="2" type="ORF">SDC9_72441</name>
</gene>
<accession>A0A644YBR1</accession>
<protein>
    <recommendedName>
        <fullName evidence="1">DUF6089 domain-containing protein</fullName>
    </recommendedName>
</protein>
<dbReference type="InterPro" id="IPR045743">
    <property type="entry name" value="DUF6089"/>
</dbReference>
<reference evidence="2" key="1">
    <citation type="submission" date="2019-08" db="EMBL/GenBank/DDBJ databases">
        <authorList>
            <person name="Kucharzyk K."/>
            <person name="Murdoch R.W."/>
            <person name="Higgins S."/>
            <person name="Loffler F."/>
        </authorList>
    </citation>
    <scope>NUCLEOTIDE SEQUENCE</scope>
</reference>
<feature type="domain" description="DUF6089" evidence="1">
    <location>
        <begin position="22"/>
        <end position="238"/>
    </location>
</feature>
<dbReference type="EMBL" id="VSSQ01004613">
    <property type="protein sequence ID" value="MPM25940.1"/>
    <property type="molecule type" value="Genomic_DNA"/>
</dbReference>
<evidence type="ECO:0000313" key="2">
    <source>
        <dbReference type="EMBL" id="MPM25940.1"/>
    </source>
</evidence>
<dbReference type="SUPFAM" id="SSF56925">
    <property type="entry name" value="OMPA-like"/>
    <property type="match status" value="1"/>
</dbReference>
<sequence length="240" mass="27123">MDNRGINSAMKKSEFVFFLLLIAAVFDTDEVKAQEYKHESGGMLGISFYLGDANKTRLYLHPGFTGGILYRYNINFHWAAKANLLAGKVSGNTRDANNVFPLAQQTSFNRTFIDWGGQIEFNFLPFSDKFTYKDAKPYTPYVFAGAGVTFATGSKPFFNTNVPVGIGFKYKIKERLNIGLEFSVRKLFGDGFDAAEKNADWGLDAPYGIKSSIFKNQDWYSLTMIFLTWDFGIRHDPCCE</sequence>
<evidence type="ECO:0000259" key="1">
    <source>
        <dbReference type="Pfam" id="PF19573"/>
    </source>
</evidence>